<accession>A0ABV2JHU8</accession>
<dbReference type="Gene3D" id="6.10.140.190">
    <property type="match status" value="1"/>
</dbReference>
<keyword evidence="4" id="KW-1185">Reference proteome</keyword>
<dbReference type="RefSeq" id="WP_354279503.1">
    <property type="nucleotide sequence ID" value="NZ_JBEPMK010000001.1"/>
</dbReference>
<evidence type="ECO:0000259" key="1">
    <source>
        <dbReference type="Pfam" id="PF03551"/>
    </source>
</evidence>
<dbReference type="EMBL" id="JBEPMK010000001">
    <property type="protein sequence ID" value="MET3643481.1"/>
    <property type="molecule type" value="Genomic_DNA"/>
</dbReference>
<dbReference type="SUPFAM" id="SSF46785">
    <property type="entry name" value="Winged helix' DNA-binding domain"/>
    <property type="match status" value="1"/>
</dbReference>
<dbReference type="Pfam" id="PF10400">
    <property type="entry name" value="Vir_act_alpha_C"/>
    <property type="match status" value="1"/>
</dbReference>
<name>A0ABV2JHU8_9STRE</name>
<evidence type="ECO:0000259" key="2">
    <source>
        <dbReference type="Pfam" id="PF10400"/>
    </source>
</evidence>
<sequence>MPRERILPHIILGIMSSNGGEMLGKDIITFFNREIGEFWQVAHSQVYPELKRMATEGYLTCHGLPDNDKEKMYRLTAHGQEMLDEWLAIPNQETPKQRDIFSLKMFFIQKMDDQRIPGLLQGQIDILESHLAHMEGRKATLFADQAAIENNYGHYLILRRAIARNKSQLEWLREILEEVKAG</sequence>
<keyword evidence="3" id="KW-0238">DNA-binding</keyword>
<dbReference type="InterPro" id="IPR036388">
    <property type="entry name" value="WH-like_DNA-bd_sf"/>
</dbReference>
<reference evidence="3 4" key="1">
    <citation type="submission" date="2024-06" db="EMBL/GenBank/DDBJ databases">
        <title>Genomic Encyclopedia of Type Strains, Phase IV (KMG-IV): sequencing the most valuable type-strain genomes for metagenomic binning, comparative biology and taxonomic classification.</title>
        <authorList>
            <person name="Goeker M."/>
        </authorList>
    </citation>
    <scope>NUCLEOTIDE SEQUENCE [LARGE SCALE GENOMIC DNA]</scope>
    <source>
        <strain evidence="3 4">DSM 15349</strain>
    </source>
</reference>
<organism evidence="3 4">
    <name type="scientific">Streptococcus gallinaceus</name>
    <dbReference type="NCBI Taxonomy" id="165758"/>
    <lineage>
        <taxon>Bacteria</taxon>
        <taxon>Bacillati</taxon>
        <taxon>Bacillota</taxon>
        <taxon>Bacilli</taxon>
        <taxon>Lactobacillales</taxon>
        <taxon>Streptococcaceae</taxon>
        <taxon>Streptococcus</taxon>
    </lineage>
</organism>
<dbReference type="Gene3D" id="1.10.10.10">
    <property type="entry name" value="Winged helix-like DNA-binding domain superfamily/Winged helix DNA-binding domain"/>
    <property type="match status" value="1"/>
</dbReference>
<dbReference type="PANTHER" id="PTHR43252">
    <property type="entry name" value="TRANSCRIPTIONAL REGULATOR YQJI"/>
    <property type="match status" value="1"/>
</dbReference>
<dbReference type="InterPro" id="IPR018309">
    <property type="entry name" value="Tscrpt_reg_PadR_C"/>
</dbReference>
<evidence type="ECO:0000313" key="3">
    <source>
        <dbReference type="EMBL" id="MET3643481.1"/>
    </source>
</evidence>
<proteinExistence type="predicted"/>
<dbReference type="GO" id="GO:0003677">
    <property type="term" value="F:DNA binding"/>
    <property type="evidence" value="ECO:0007669"/>
    <property type="project" value="UniProtKB-KW"/>
</dbReference>
<gene>
    <name evidence="3" type="ORF">ABID27_000098</name>
</gene>
<dbReference type="InterPro" id="IPR036390">
    <property type="entry name" value="WH_DNA-bd_sf"/>
</dbReference>
<feature type="domain" description="Transcription regulator PadR C-terminal" evidence="2">
    <location>
        <begin position="98"/>
        <end position="179"/>
    </location>
</feature>
<feature type="domain" description="Transcription regulator PadR N-terminal" evidence="1">
    <location>
        <begin position="11"/>
        <end position="84"/>
    </location>
</feature>
<dbReference type="Pfam" id="PF03551">
    <property type="entry name" value="PadR"/>
    <property type="match status" value="1"/>
</dbReference>
<dbReference type="Proteomes" id="UP001549055">
    <property type="component" value="Unassembled WGS sequence"/>
</dbReference>
<protein>
    <submittedName>
        <fullName evidence="3">DNA-binding PadR family transcriptional regulator</fullName>
    </submittedName>
</protein>
<dbReference type="InterPro" id="IPR005149">
    <property type="entry name" value="Tscrpt_reg_PadR_N"/>
</dbReference>
<comment type="caution">
    <text evidence="3">The sequence shown here is derived from an EMBL/GenBank/DDBJ whole genome shotgun (WGS) entry which is preliminary data.</text>
</comment>
<evidence type="ECO:0000313" key="4">
    <source>
        <dbReference type="Proteomes" id="UP001549055"/>
    </source>
</evidence>
<dbReference type="PANTHER" id="PTHR43252:SF6">
    <property type="entry name" value="NEGATIVE TRANSCRIPTION REGULATOR PADR"/>
    <property type="match status" value="1"/>
</dbReference>